<dbReference type="SUPFAM" id="SSF51735">
    <property type="entry name" value="NAD(P)-binding Rossmann-fold domains"/>
    <property type="match status" value="2"/>
</dbReference>
<dbReference type="InterPro" id="IPR013968">
    <property type="entry name" value="PKS_KR"/>
</dbReference>
<dbReference type="InterPro" id="IPR020845">
    <property type="entry name" value="AMP-binding_CS"/>
</dbReference>
<dbReference type="Pfam" id="PF00109">
    <property type="entry name" value="ketoacyl-synt"/>
    <property type="match status" value="1"/>
</dbReference>
<reference evidence="9 10" key="1">
    <citation type="submission" date="2014-04" db="EMBL/GenBank/DDBJ databases">
        <authorList>
            <consortium name="DOE Joint Genome Institute"/>
            <person name="Kuo A."/>
            <person name="Martino E."/>
            <person name="Perotto S."/>
            <person name="Kohler A."/>
            <person name="Nagy L.G."/>
            <person name="Floudas D."/>
            <person name="Copeland A."/>
            <person name="Barry K.W."/>
            <person name="Cichocki N."/>
            <person name="Veneault-Fourrey C."/>
            <person name="LaButti K."/>
            <person name="Lindquist E.A."/>
            <person name="Lipzen A."/>
            <person name="Lundell T."/>
            <person name="Morin E."/>
            <person name="Murat C."/>
            <person name="Sun H."/>
            <person name="Tunlid A."/>
            <person name="Henrissat B."/>
            <person name="Grigoriev I.V."/>
            <person name="Hibbett D.S."/>
            <person name="Martin F."/>
            <person name="Nordberg H.P."/>
            <person name="Cantor M.N."/>
            <person name="Hua S.X."/>
        </authorList>
    </citation>
    <scope>NUCLEOTIDE SEQUENCE [LARGE SCALE GENOMIC DNA]</scope>
    <source>
        <strain evidence="9 10">Zn</strain>
    </source>
</reference>
<dbReference type="Proteomes" id="UP000054321">
    <property type="component" value="Unassembled WGS sequence"/>
</dbReference>
<dbReference type="InterPro" id="IPR023213">
    <property type="entry name" value="CAT-like_dom_sf"/>
</dbReference>
<dbReference type="SUPFAM" id="SSF52777">
    <property type="entry name" value="CoA-dependent acyltransferases"/>
    <property type="match status" value="1"/>
</dbReference>
<dbReference type="EMBL" id="KN832903">
    <property type="protein sequence ID" value="KIM92883.1"/>
    <property type="molecule type" value="Genomic_DNA"/>
</dbReference>
<dbReference type="SMART" id="SM00822">
    <property type="entry name" value="PKS_KR"/>
    <property type="match status" value="1"/>
</dbReference>
<dbReference type="STRING" id="913774.A0A0C3C200"/>
<dbReference type="InterPro" id="IPR014043">
    <property type="entry name" value="Acyl_transferase_dom"/>
</dbReference>
<dbReference type="SUPFAM" id="SSF56801">
    <property type="entry name" value="Acetyl-CoA synthetase-like"/>
    <property type="match status" value="1"/>
</dbReference>
<dbReference type="InterPro" id="IPR016039">
    <property type="entry name" value="Thiolase-like"/>
</dbReference>
<feature type="non-terminal residue" evidence="9">
    <location>
        <position position="3015"/>
    </location>
</feature>
<dbReference type="Pfam" id="PF00698">
    <property type="entry name" value="Acyl_transf_1"/>
    <property type="match status" value="1"/>
</dbReference>
<dbReference type="InterPro" id="IPR016035">
    <property type="entry name" value="Acyl_Trfase/lysoPLipase"/>
</dbReference>
<dbReference type="Gene3D" id="3.40.50.12780">
    <property type="entry name" value="N-terminal domain of ligase-like"/>
    <property type="match status" value="1"/>
</dbReference>
<dbReference type="SUPFAM" id="SSF53901">
    <property type="entry name" value="Thiolase-like"/>
    <property type="match status" value="1"/>
</dbReference>
<dbReference type="InterPro" id="IPR020807">
    <property type="entry name" value="PKS_DH"/>
</dbReference>
<dbReference type="PROSITE" id="PS00606">
    <property type="entry name" value="KS3_1"/>
    <property type="match status" value="1"/>
</dbReference>
<feature type="compositionally biased region" description="Low complexity" evidence="6">
    <location>
        <begin position="2320"/>
        <end position="2334"/>
    </location>
</feature>
<evidence type="ECO:0000256" key="4">
    <source>
        <dbReference type="ARBA" id="ARBA00022679"/>
    </source>
</evidence>
<dbReference type="Pfam" id="PF21089">
    <property type="entry name" value="PKS_DH_N"/>
    <property type="match status" value="1"/>
</dbReference>
<feature type="region of interest" description="C-terminal hotdog fold" evidence="5">
    <location>
        <begin position="1090"/>
        <end position="1246"/>
    </location>
</feature>
<dbReference type="InterPro" id="IPR016036">
    <property type="entry name" value="Malonyl_transacylase_ACP-bd"/>
</dbReference>
<dbReference type="InterPro" id="IPR014030">
    <property type="entry name" value="Ketoacyl_synth_N"/>
</dbReference>
<feature type="domain" description="PKS/mFAS DH" evidence="8">
    <location>
        <begin position="940"/>
        <end position="1246"/>
    </location>
</feature>
<dbReference type="SUPFAM" id="SSF52151">
    <property type="entry name" value="FabD/lysophospholipase-like"/>
    <property type="match status" value="1"/>
</dbReference>
<dbReference type="Pfam" id="PF08242">
    <property type="entry name" value="Methyltransf_12"/>
    <property type="match status" value="1"/>
</dbReference>
<dbReference type="InterPro" id="IPR049900">
    <property type="entry name" value="PKS_mFAS_DH"/>
</dbReference>
<dbReference type="Gene3D" id="3.30.559.30">
    <property type="entry name" value="Nonribosomal peptide synthetase, condensation domain"/>
    <property type="match status" value="1"/>
</dbReference>
<dbReference type="Gene3D" id="3.30.559.10">
    <property type="entry name" value="Chloramphenicol acetyltransferase-like domain"/>
    <property type="match status" value="1"/>
</dbReference>
<keyword evidence="10" id="KW-1185">Reference proteome</keyword>
<dbReference type="InterPro" id="IPR049552">
    <property type="entry name" value="PKS_DH_N"/>
</dbReference>
<dbReference type="PROSITE" id="PS00455">
    <property type="entry name" value="AMP_BINDING"/>
    <property type="match status" value="1"/>
</dbReference>
<evidence type="ECO:0000256" key="6">
    <source>
        <dbReference type="SAM" id="MobiDB-lite"/>
    </source>
</evidence>
<feature type="active site" description="Proton donor; for dehydratase activity" evidence="5">
    <location>
        <position position="1150"/>
    </location>
</feature>
<dbReference type="Gene3D" id="3.30.70.3290">
    <property type="match status" value="1"/>
</dbReference>
<evidence type="ECO:0000256" key="1">
    <source>
        <dbReference type="ARBA" id="ARBA00022450"/>
    </source>
</evidence>
<dbReference type="SUPFAM" id="SSF53335">
    <property type="entry name" value="S-adenosyl-L-methionine-dependent methyltransferases"/>
    <property type="match status" value="1"/>
</dbReference>
<keyword evidence="3" id="KW-0489">Methyltransferase</keyword>
<dbReference type="GO" id="GO:0008168">
    <property type="term" value="F:methyltransferase activity"/>
    <property type="evidence" value="ECO:0007669"/>
    <property type="project" value="UniProtKB-KW"/>
</dbReference>
<evidence type="ECO:0000256" key="3">
    <source>
        <dbReference type="ARBA" id="ARBA00022603"/>
    </source>
</evidence>
<dbReference type="PANTHER" id="PTHR43775">
    <property type="entry name" value="FATTY ACID SYNTHASE"/>
    <property type="match status" value="1"/>
</dbReference>
<name>A0A0C3C200_OIDMZ</name>
<dbReference type="InterPro" id="IPR036291">
    <property type="entry name" value="NAD(P)-bd_dom_sf"/>
</dbReference>
<evidence type="ECO:0000313" key="10">
    <source>
        <dbReference type="Proteomes" id="UP000054321"/>
    </source>
</evidence>
<dbReference type="InterPro" id="IPR018201">
    <property type="entry name" value="Ketoacyl_synth_AS"/>
</dbReference>
<evidence type="ECO:0000259" key="7">
    <source>
        <dbReference type="PROSITE" id="PS52004"/>
    </source>
</evidence>
<evidence type="ECO:0000256" key="5">
    <source>
        <dbReference type="PROSITE-ProRule" id="PRU01363"/>
    </source>
</evidence>
<dbReference type="Pfam" id="PF00668">
    <property type="entry name" value="Condensation"/>
    <property type="match status" value="1"/>
</dbReference>
<dbReference type="FunFam" id="3.40.47.10:FF:000019">
    <property type="entry name" value="Polyketide synthase type I"/>
    <property type="match status" value="1"/>
</dbReference>
<dbReference type="PROSITE" id="PS52019">
    <property type="entry name" value="PKS_MFAS_DH"/>
    <property type="match status" value="1"/>
</dbReference>
<dbReference type="InterPro" id="IPR001242">
    <property type="entry name" value="Condensation_dom"/>
</dbReference>
<keyword evidence="1" id="KW-0596">Phosphopantetheine</keyword>
<dbReference type="InterPro" id="IPR000873">
    <property type="entry name" value="AMP-dep_synth/lig_dom"/>
</dbReference>
<dbReference type="CDD" id="cd00833">
    <property type="entry name" value="PKS"/>
    <property type="match status" value="1"/>
</dbReference>
<dbReference type="InterPro" id="IPR049551">
    <property type="entry name" value="PKS_DH_C"/>
</dbReference>
<evidence type="ECO:0008006" key="11">
    <source>
        <dbReference type="Google" id="ProtNLM"/>
    </source>
</evidence>
<evidence type="ECO:0000256" key="2">
    <source>
        <dbReference type="ARBA" id="ARBA00022553"/>
    </source>
</evidence>
<feature type="active site" description="Proton acceptor; for dehydratase activity" evidence="5">
    <location>
        <position position="973"/>
    </location>
</feature>
<dbReference type="PANTHER" id="PTHR43775:SF20">
    <property type="entry name" value="HYBRID PKS-NRPS SYNTHETASE APDA"/>
    <property type="match status" value="1"/>
</dbReference>
<feature type="region of interest" description="Disordered" evidence="6">
    <location>
        <begin position="2312"/>
        <end position="2379"/>
    </location>
</feature>
<dbReference type="GO" id="GO:0032259">
    <property type="term" value="P:methylation"/>
    <property type="evidence" value="ECO:0007669"/>
    <property type="project" value="UniProtKB-KW"/>
</dbReference>
<dbReference type="Pfam" id="PF22621">
    <property type="entry name" value="CurL-like_PKS_C"/>
    <property type="match status" value="1"/>
</dbReference>
<dbReference type="OrthoDB" id="329835at2759"/>
<dbReference type="Pfam" id="PF14765">
    <property type="entry name" value="PS-DH"/>
    <property type="match status" value="1"/>
</dbReference>
<dbReference type="CDD" id="cd02440">
    <property type="entry name" value="AdoMet_MTases"/>
    <property type="match status" value="1"/>
</dbReference>
<dbReference type="SUPFAM" id="SSF55048">
    <property type="entry name" value="Probable ACP-binding domain of malonyl-CoA ACP transacylase"/>
    <property type="match status" value="1"/>
</dbReference>
<dbReference type="SMART" id="SM00827">
    <property type="entry name" value="PKS_AT"/>
    <property type="match status" value="1"/>
</dbReference>
<dbReference type="Pfam" id="PF08659">
    <property type="entry name" value="KR"/>
    <property type="match status" value="1"/>
</dbReference>
<feature type="region of interest" description="N-terminal hotdog fold" evidence="5">
    <location>
        <begin position="940"/>
        <end position="1075"/>
    </location>
</feature>
<dbReference type="Pfam" id="PF02801">
    <property type="entry name" value="Ketoacyl-synt_C"/>
    <property type="match status" value="1"/>
</dbReference>
<keyword evidence="4" id="KW-0808">Transferase</keyword>
<sequence length="3015" mass="329174">MTVPEQEPIAVIGMACRFPGSSNSPSKLWDLLKSPRDLSKRVPVDRFDVTGFHHANGSQHGATDATNAYFIEDDVTQFDNTFFNIQAAEAEAIDPQQRLLMETVYDSMCAGGQTIESLRGTNTAVYVGLMCDDWAQLISRDWDLMPTYAATGDSRAIISNRISYFFDWHGPSMTIDTACSSSLVAVHQGVTALRNGECPVAIAAGANLIIAPGMFIGESNLHMLSPTGSSKMWDSAADGYARGEGIAAVVLKPLSAALRDGDHIDCIIRGTAVNQDGKTAGLTMPSNLAQADLIRDAYARAGLDINDPMDRPQFFHAHGTGTPAGDPQEAEAISRSFFGDTKVNEKLYVGSLKTVIGHTEGAAGLASLIGSALAMQHGIIPPNLHFKNLSARVAPYYDHLEIPTTAKPWPKTLPGQPRRASVNSFGFGGTNAHAILEFFEPESSHIQAAPAAVPVFTPLTVSAASSSTLRSTLSGLSSYLKMNPDTNIRDLAYTLQTRRSTLAYRKPIIATNIEEAITKIDGLLADEANPSENGLTTRCYDVSKPGILGIFTGQGTQWPRMGAQLIEESPFAAQRIAELQRALATLPKGDRPDWTLTSQLLADSKSSRIAEAAIAQPLCTAVQIVLIDLLRTANIQLRAVVGHSSGEIGAAYAAGFLSATDAIRVAYYRGLYAKLARSPSGGKGAMMAVSTSIEDAQEFCELEDFAGRIHVAARNSSTSITLSGDEEAVKEAVDIFSSEGKFARQLRVDTAYHSTHMLPCAEPYLAGLARAGYTVGKGNGTTWFSSVLEGRIITKEDVKKAQYWVDNMTSAVLFEPAISRAVAEAGPFDIAIEYGPHPALKGPALDTVEEMSGHRIPYTGLLARGKNDIDQLASALGYLWTQLGASFVDFGAFDKQISGTSLNRMRFISDLPTYPFDHSRSFYSLTRFSGAHRNLHAPLHPLLGRRLVETETAEDISWRNVLRPAEISWIKGHALQGQSVFPAMGYVSAAVEAIAAAAADRNLGLITLNDIVIGRALAFTDENAGMETKVSLCVVRSTDDELSARITYHSSPPFDSATPLALNFSATVTAVFHDTEPDTLPAARHDEINMITAEPERFYSQFTKLGYNYSSPFTGVRAIQRKKGWATGDIEDESGDGWEDKLLVHPGWLDSAVQTGFAAYSHPHDNQLFALLVPTAIHSIVINPYFFNTTAARRRNLQYQTLAREDPEAPMVVDIDIFPGGEVAQSHPFVRFESLRVMPFAPATARDDAVLFSRFNYRLAAPDAIVAVADEELVPSERIALWRSLNRAGFFYLRRLRESITPAERAAALPHFQHLLDYVDRLLETTACGECPVIPREALTDSPTFIRSVMAKYHGRADMQMIEAVGEHLLAEIQSGGSLLEHMMRDGLLDRLYADMAEVAAANNWVARIVAQIAHRHPRMHLLEVGAGTGSTTRAILSGLNGAFSSYTFTDVEARFMSHAQDSFAQFEPADRLSFAKFDLEQPAEDQGFEHGAYDIVIASNVLHATARLDEAMDNLRSLLRPGGYLIALDIVSEHPVAINAMMGGIPSWWAGAVVDPSRSDGPCLTLDSWDTLTRKHGFSGVDTHTPVVDNQQWFSVFVSQAVDGFVNSLRAPLAGPEAQRDTSPLVIIGGRTAAVNRLAEGAAALLGSRSAAITRLESLEDLNSHGLAPGSSVLSLAELDEQFLETRTESKINALKTLWRNGGSILWVTRSALNERPFSSIMVGLSRVIRLEYPNTNVQLLDFDAATEATPQIVSEALVRLELGAQFKREEEGQANLLWTVEPETHYFDGRLHIPRLLPDKEANKRYNTYRRLATVSPLRVLPAPRAGREMVTLQVEQSLLQIIKVHEVGYLALFIGEDVENGEKFIAVSESTIESRARVAIEWAIPLRNIVKNTIASTLASVGAYLLAQSILAAAPRFGTILVHEADELLKEALDKEAMREGVRVVFTSAVKKTKLPADAASYVFIHEKLTVRQVQTTLPRDISFLVNLEPESAGSALLTRSLPPHTPTTTTTEFVRTRPGVYSDANMDRIGPSLSAVWRVVTNQRLASTSLLRERVPVLRLQDVSGSPATHTRLSVVDWTASPVQAIVRPIDHGNIFRSDFTYFLIGLAGDLGQSLCRWMVAHGARYIALGSRRPKVDPRFIESLAVEGGATIRVVAVDVTLRESLRAAYDEICAEMPPVIGVANGAMLMEDALFDDLEFASLERTAPPKIEGSQRVCLPSATNREPTYSCAPTPASVTSYCMILVLAACTGVDSIMAVEVRTWFLQELDVDLPVLKILGAGSTVESLLAEVMNKIPADILQLDKLGSGDSSGAGAGKSAPAPAAPAARVPAPVPSIPALAFSDLSPPTKSSSATSDTDTDSSRAISTPHSPPDTPLEMPLLMADGAEYGKQIFWASRERQQEEARRKAIVDSATEVTEHMTYGQKRFWFLMHYVDDPTTFNIAYQFRLAGPIRVNDLAKAVQTAAQRHEALRTRFFWSDDDSKTPMQGILSKTLVRLETATIESEAQVSLELDAMRNHLWDLGDWVHLRLLLLSLSDTVHYLLIGTHHISLDGHSITMLIFDINQAYSRPVRPLPRLPDSSQARAFGDQQLLAYRSGKFQLAIDYYRRTLQSVDLTDPIQLFSFSRSQQANMSWAGCKVSEHKWHPARSTYDIALEVVEDHESALIAVHMQDSLYSKEATDLFMRSYVNVLNEVVKQDGDKLMVKKLEKWDKADVTKALELGKGSALPLEWPATVAHRIDQVIAQHPDNLAVKDGFGHIWSYSALDKRVESIAHALLEKLPDQNREQSVVGVFQTPAADWIASLIAIFRVGAIYLPLDLKVSAARLKGYVKVARPAVILADSETVGRRKEIGFEDPAAIINVSDLPSAVKGRKERIATAAQLDRPAYIIFTSGSTGEPKGVVIKHAGFRALAEGFVREWDIAALGRVVLQQFPLTSDGSLKQIVSAITTGGCLVVASADVRGDPSELVRLMAENDVTMSVATPSEWSMWFRFARSNLHRCTALNSAWFGGE</sequence>
<dbReference type="GO" id="GO:0004315">
    <property type="term" value="F:3-oxoacyl-[acyl-carrier-protein] synthase activity"/>
    <property type="evidence" value="ECO:0007669"/>
    <property type="project" value="InterPro"/>
</dbReference>
<dbReference type="Pfam" id="PF00501">
    <property type="entry name" value="AMP-binding"/>
    <property type="match status" value="1"/>
</dbReference>
<organism evidence="9 10">
    <name type="scientific">Oidiodendron maius (strain Zn)</name>
    <dbReference type="NCBI Taxonomy" id="913774"/>
    <lineage>
        <taxon>Eukaryota</taxon>
        <taxon>Fungi</taxon>
        <taxon>Dikarya</taxon>
        <taxon>Ascomycota</taxon>
        <taxon>Pezizomycotina</taxon>
        <taxon>Leotiomycetes</taxon>
        <taxon>Leotiomycetes incertae sedis</taxon>
        <taxon>Myxotrichaceae</taxon>
        <taxon>Oidiodendron</taxon>
    </lineage>
</organism>
<dbReference type="InterPro" id="IPR057326">
    <property type="entry name" value="KR_dom"/>
</dbReference>
<accession>A0A0C3C200</accession>
<keyword evidence="2" id="KW-0597">Phosphoprotein</keyword>
<dbReference type="InterPro" id="IPR029063">
    <property type="entry name" value="SAM-dependent_MTases_sf"/>
</dbReference>
<dbReference type="GO" id="GO:0044550">
    <property type="term" value="P:secondary metabolite biosynthetic process"/>
    <property type="evidence" value="ECO:0007669"/>
    <property type="project" value="UniProtKB-ARBA"/>
</dbReference>
<dbReference type="InParanoid" id="A0A0C3C200"/>
<dbReference type="InterPro" id="IPR050091">
    <property type="entry name" value="PKS_NRPS_Biosynth_Enz"/>
</dbReference>
<dbReference type="HOGENOM" id="CLU_000022_37_2_1"/>
<dbReference type="InterPro" id="IPR001227">
    <property type="entry name" value="Ac_transferase_dom_sf"/>
</dbReference>
<proteinExistence type="predicted"/>
<dbReference type="GO" id="GO:0004312">
    <property type="term" value="F:fatty acid synthase activity"/>
    <property type="evidence" value="ECO:0007669"/>
    <property type="project" value="TreeGrafter"/>
</dbReference>
<dbReference type="InterPro" id="IPR013217">
    <property type="entry name" value="Methyltransf_12"/>
</dbReference>
<dbReference type="Gene3D" id="3.40.50.720">
    <property type="entry name" value="NAD(P)-binding Rossmann-like Domain"/>
    <property type="match status" value="2"/>
</dbReference>
<dbReference type="InterPro" id="IPR042104">
    <property type="entry name" value="PKS_dehydratase_sf"/>
</dbReference>
<evidence type="ECO:0000313" key="9">
    <source>
        <dbReference type="EMBL" id="KIM92883.1"/>
    </source>
</evidence>
<dbReference type="SMART" id="SM00825">
    <property type="entry name" value="PKS_KS"/>
    <property type="match status" value="1"/>
</dbReference>
<dbReference type="InterPro" id="IPR020841">
    <property type="entry name" value="PKS_Beta-ketoAc_synthase_dom"/>
</dbReference>
<dbReference type="InterPro" id="IPR014031">
    <property type="entry name" value="Ketoacyl_synth_C"/>
</dbReference>
<gene>
    <name evidence="9" type="ORF">OIDMADRAFT_98028</name>
</gene>
<dbReference type="Gene3D" id="3.10.129.110">
    <property type="entry name" value="Polyketide synthase dehydratase"/>
    <property type="match status" value="1"/>
</dbReference>
<feature type="domain" description="Ketosynthase family 3 (KS3)" evidence="7">
    <location>
        <begin position="6"/>
        <end position="438"/>
    </location>
</feature>
<reference evidence="10" key="2">
    <citation type="submission" date="2015-01" db="EMBL/GenBank/DDBJ databases">
        <title>Evolutionary Origins and Diversification of the Mycorrhizal Mutualists.</title>
        <authorList>
            <consortium name="DOE Joint Genome Institute"/>
            <consortium name="Mycorrhizal Genomics Consortium"/>
            <person name="Kohler A."/>
            <person name="Kuo A."/>
            <person name="Nagy L.G."/>
            <person name="Floudas D."/>
            <person name="Copeland A."/>
            <person name="Barry K.W."/>
            <person name="Cichocki N."/>
            <person name="Veneault-Fourrey C."/>
            <person name="LaButti K."/>
            <person name="Lindquist E.A."/>
            <person name="Lipzen A."/>
            <person name="Lundell T."/>
            <person name="Morin E."/>
            <person name="Murat C."/>
            <person name="Riley R."/>
            <person name="Ohm R."/>
            <person name="Sun H."/>
            <person name="Tunlid A."/>
            <person name="Henrissat B."/>
            <person name="Grigoriev I.V."/>
            <person name="Hibbett D.S."/>
            <person name="Martin F."/>
        </authorList>
    </citation>
    <scope>NUCLEOTIDE SEQUENCE [LARGE SCALE GENOMIC DNA]</scope>
    <source>
        <strain evidence="10">Zn</strain>
    </source>
</reference>
<evidence type="ECO:0000259" key="8">
    <source>
        <dbReference type="PROSITE" id="PS52019"/>
    </source>
</evidence>
<dbReference type="Gene3D" id="3.40.50.150">
    <property type="entry name" value="Vaccinia Virus protein VP39"/>
    <property type="match status" value="1"/>
</dbReference>
<dbReference type="GO" id="GO:0006633">
    <property type="term" value="P:fatty acid biosynthetic process"/>
    <property type="evidence" value="ECO:0007669"/>
    <property type="project" value="InterPro"/>
</dbReference>
<dbReference type="PROSITE" id="PS52004">
    <property type="entry name" value="KS3_2"/>
    <property type="match status" value="1"/>
</dbReference>
<dbReference type="InterPro" id="IPR042099">
    <property type="entry name" value="ANL_N_sf"/>
</dbReference>
<dbReference type="Gene3D" id="3.40.366.10">
    <property type="entry name" value="Malonyl-Coenzyme A Acyl Carrier Protein, domain 2"/>
    <property type="match status" value="1"/>
</dbReference>
<feature type="compositionally biased region" description="Low complexity" evidence="6">
    <location>
        <begin position="2349"/>
        <end position="2371"/>
    </location>
</feature>
<protein>
    <recommendedName>
        <fullName evidence="11">Carrier domain-containing protein</fullName>
    </recommendedName>
</protein>
<dbReference type="Gene3D" id="3.40.47.10">
    <property type="match status" value="1"/>
</dbReference>
<dbReference type="SMART" id="SM00826">
    <property type="entry name" value="PKS_DH"/>
    <property type="match status" value="1"/>
</dbReference>